<gene>
    <name evidence="2" type="ORF">B7Z12_11300</name>
</gene>
<keyword evidence="1" id="KW-1133">Transmembrane helix</keyword>
<proteinExistence type="predicted"/>
<keyword evidence="1" id="KW-0472">Membrane</keyword>
<evidence type="ECO:0000313" key="2">
    <source>
        <dbReference type="EMBL" id="OYX02819.1"/>
    </source>
</evidence>
<comment type="caution">
    <text evidence="2">The sequence shown here is derived from an EMBL/GenBank/DDBJ whole genome shotgun (WGS) entry which is preliminary data.</text>
</comment>
<dbReference type="EMBL" id="NCDQ01000169">
    <property type="protein sequence ID" value="OYX02819.1"/>
    <property type="molecule type" value="Genomic_DNA"/>
</dbReference>
<reference evidence="2 3" key="1">
    <citation type="submission" date="2017-03" db="EMBL/GenBank/DDBJ databases">
        <title>Lifting the veil on microbial sulfur biogeochemistry in mining wastewaters.</title>
        <authorList>
            <person name="Kantor R.S."/>
            <person name="Colenbrander Nelson T."/>
            <person name="Marshall S."/>
            <person name="Bennett D."/>
            <person name="Apte S."/>
            <person name="Camacho D."/>
            <person name="Thomas B.C."/>
            <person name="Warren L.A."/>
            <person name="Banfield J.F."/>
        </authorList>
    </citation>
    <scope>NUCLEOTIDE SEQUENCE [LARGE SCALE GENOMIC DNA]</scope>
    <source>
        <strain evidence="2">32-67-7</strain>
    </source>
</reference>
<keyword evidence="1" id="KW-0812">Transmembrane</keyword>
<protein>
    <submittedName>
        <fullName evidence="2">Uncharacterized protein</fullName>
    </submittedName>
</protein>
<evidence type="ECO:0000256" key="1">
    <source>
        <dbReference type="SAM" id="Phobius"/>
    </source>
</evidence>
<dbReference type="AlphaFoldDB" id="A0A258D515"/>
<sequence>MAMAGVINKPATAVQPMRRRTEVSRSFFVGAMGFVIAFISGLGEAWTLIARAVKVLSAP</sequence>
<name>A0A258D515_CAUVI</name>
<evidence type="ECO:0000313" key="3">
    <source>
        <dbReference type="Proteomes" id="UP000215616"/>
    </source>
</evidence>
<organism evidence="2 3">
    <name type="scientific">Caulobacter vibrioides</name>
    <name type="common">Caulobacter crescentus</name>
    <dbReference type="NCBI Taxonomy" id="155892"/>
    <lineage>
        <taxon>Bacteria</taxon>
        <taxon>Pseudomonadati</taxon>
        <taxon>Pseudomonadota</taxon>
        <taxon>Alphaproteobacteria</taxon>
        <taxon>Caulobacterales</taxon>
        <taxon>Caulobacteraceae</taxon>
        <taxon>Caulobacter</taxon>
    </lineage>
</organism>
<feature type="transmembrane region" description="Helical" evidence="1">
    <location>
        <begin position="27"/>
        <end position="49"/>
    </location>
</feature>
<accession>A0A258D515</accession>
<dbReference type="Proteomes" id="UP000215616">
    <property type="component" value="Unassembled WGS sequence"/>
</dbReference>